<comment type="caution">
    <text evidence="3">The sequence shown here is derived from an EMBL/GenBank/DDBJ whole genome shotgun (WGS) entry which is preliminary data.</text>
</comment>
<organism evidence="3 4">
    <name type="scientific">Mucilaginibacter ximonensis</name>
    <dbReference type="NCBI Taxonomy" id="538021"/>
    <lineage>
        <taxon>Bacteria</taxon>
        <taxon>Pseudomonadati</taxon>
        <taxon>Bacteroidota</taxon>
        <taxon>Sphingobacteriia</taxon>
        <taxon>Sphingobacteriales</taxon>
        <taxon>Sphingobacteriaceae</taxon>
        <taxon>Mucilaginibacter</taxon>
    </lineage>
</organism>
<dbReference type="InterPro" id="IPR000601">
    <property type="entry name" value="PKD_dom"/>
</dbReference>
<keyword evidence="4" id="KW-1185">Reference proteome</keyword>
<dbReference type="SMART" id="SM00089">
    <property type="entry name" value="PKD"/>
    <property type="match status" value="1"/>
</dbReference>
<evidence type="ECO:0000256" key="1">
    <source>
        <dbReference type="SAM" id="SignalP"/>
    </source>
</evidence>
<proteinExistence type="predicted"/>
<keyword evidence="1" id="KW-0732">Signal</keyword>
<dbReference type="Proteomes" id="UP001597557">
    <property type="component" value="Unassembled WGS sequence"/>
</dbReference>
<dbReference type="SUPFAM" id="SSF49299">
    <property type="entry name" value="PKD domain"/>
    <property type="match status" value="1"/>
</dbReference>
<accession>A0ABW5YFW4</accession>
<dbReference type="Pfam" id="PF18911">
    <property type="entry name" value="PKD_4"/>
    <property type="match status" value="1"/>
</dbReference>
<gene>
    <name evidence="3" type="ORF">ACFS5N_16985</name>
</gene>
<evidence type="ECO:0000313" key="3">
    <source>
        <dbReference type="EMBL" id="MFD2874181.1"/>
    </source>
</evidence>
<dbReference type="PROSITE" id="PS50093">
    <property type="entry name" value="PKD"/>
    <property type="match status" value="1"/>
</dbReference>
<evidence type="ECO:0000259" key="2">
    <source>
        <dbReference type="PROSITE" id="PS50093"/>
    </source>
</evidence>
<evidence type="ECO:0000313" key="4">
    <source>
        <dbReference type="Proteomes" id="UP001597557"/>
    </source>
</evidence>
<dbReference type="CDD" id="cd00146">
    <property type="entry name" value="PKD"/>
    <property type="match status" value="1"/>
</dbReference>
<feature type="domain" description="PKD" evidence="2">
    <location>
        <begin position="55"/>
        <end position="88"/>
    </location>
</feature>
<dbReference type="RefSeq" id="WP_377188341.1">
    <property type="nucleotide sequence ID" value="NZ_JBHUPD010000003.1"/>
</dbReference>
<feature type="chain" id="PRO_5045733710" evidence="1">
    <location>
        <begin position="23"/>
        <end position="286"/>
    </location>
</feature>
<dbReference type="InterPro" id="IPR013783">
    <property type="entry name" value="Ig-like_fold"/>
</dbReference>
<dbReference type="InterPro" id="IPR035986">
    <property type="entry name" value="PKD_dom_sf"/>
</dbReference>
<feature type="signal peptide" evidence="1">
    <location>
        <begin position="1"/>
        <end position="22"/>
    </location>
</feature>
<reference evidence="4" key="1">
    <citation type="journal article" date="2019" name="Int. J. Syst. Evol. Microbiol.">
        <title>The Global Catalogue of Microorganisms (GCM) 10K type strain sequencing project: providing services to taxonomists for standard genome sequencing and annotation.</title>
        <authorList>
            <consortium name="The Broad Institute Genomics Platform"/>
            <consortium name="The Broad Institute Genome Sequencing Center for Infectious Disease"/>
            <person name="Wu L."/>
            <person name="Ma J."/>
        </authorList>
    </citation>
    <scope>NUCLEOTIDE SEQUENCE [LARGE SCALE GENOMIC DNA]</scope>
    <source>
        <strain evidence="4">KCTC 22437</strain>
    </source>
</reference>
<name>A0ABW5YFW4_9SPHI</name>
<dbReference type="InterPro" id="IPR022409">
    <property type="entry name" value="PKD/Chitinase_dom"/>
</dbReference>
<protein>
    <submittedName>
        <fullName evidence="3">PKD domain-containing protein</fullName>
    </submittedName>
</protein>
<dbReference type="Gene3D" id="2.60.40.10">
    <property type="entry name" value="Immunoglobulins"/>
    <property type="match status" value="1"/>
</dbReference>
<dbReference type="SUPFAM" id="SSF49344">
    <property type="entry name" value="CBD9-like"/>
    <property type="match status" value="1"/>
</dbReference>
<sequence>MKKSILYLCCIAIAMISINACKKNDQGSGTKAVFSYVADGFNVNFTNFSQNATEYSWDFGDNSGETSTKKSPQHIFKSKGDFLVTLTAKQGSSISKFADTVSIIGPNIKIDGDFTDWQYVDYAFTNTDATNGGTLLAVKTFASPTDINVYLEGTTDMKFDIIDMYIDSDNNPKTGFTTGQYPAGSGADYLFEGSLSGGWGSLYIHSGDPASFSFSPVFDIANVLHYSAIKTVSGKNVMEFSIKKSALGTLKSAINFCIVESTSGYAQTGAIPANNSASSGFLQVKL</sequence>
<dbReference type="EMBL" id="JBHUPD010000003">
    <property type="protein sequence ID" value="MFD2874181.1"/>
    <property type="molecule type" value="Genomic_DNA"/>
</dbReference>